<dbReference type="EMBL" id="MBFR01000562">
    <property type="protein sequence ID" value="PVU87048.1"/>
    <property type="molecule type" value="Genomic_DNA"/>
</dbReference>
<dbReference type="Proteomes" id="UP000245383">
    <property type="component" value="Unassembled WGS sequence"/>
</dbReference>
<name>A0A2T9Y3Z4_9FUNG</name>
<dbReference type="AlphaFoldDB" id="A0A2T9Y3Z4"/>
<sequence>MVGSKHNRTSLIDNLVKQVRILKIDNVEAQHVVQRIQQGQQGQHDQPILADSVEVKSPITLESKHSGQFYVLQTIHAGRHGLGNNKEEADVPVFSKNRSRMSKLLRRRRIFTKPLHITQVTQQPAFQTPKHLKSKNFKQEKRARVLSRNIKYVPSRRTSLYILSCIGQAHQKSIGKKHSRKRLQSTFQVYLRSQIQAPADAGVKWLNPKEIEKLTKEANTATSEKILSLLSKKAIKQETELILVRQELQDLIFGICMQNNQKERNHDIFESRRLSNAALTFGIKVQNINKNKNKIIELHSKHNKSGHTKLSLQLCLCNNSGEEQLFRIMKKKIYNGTYQLKGTIHITICLETISSNRKTNSSILRKYSIIGVCIETGRYYYRKITEDSRRHMGILHQDKHPPADVIYSNIHESSRCTFKTNCTDRKKQENKKLLQLLQLVQKHTSNRNKRTAALLEEMEKPILLPAMELNSSSITESDTRENNIDNNNSLLDFGNMVSNTDQASNIGPSKDRRVRDSARPKKQKIITNQEQDMVFNSVEKQQSILQKEYISDIAIKLIISNARLVKRRYRNYIKQKEFIDWRSDNSRYNTKQLHIF</sequence>
<feature type="compositionally biased region" description="Basic and acidic residues" evidence="1">
    <location>
        <begin position="509"/>
        <end position="519"/>
    </location>
</feature>
<comment type="caution">
    <text evidence="2">The sequence shown here is derived from an EMBL/GenBank/DDBJ whole genome shotgun (WGS) entry which is preliminary data.</text>
</comment>
<proteinExistence type="predicted"/>
<evidence type="ECO:0000256" key="1">
    <source>
        <dbReference type="SAM" id="MobiDB-lite"/>
    </source>
</evidence>
<gene>
    <name evidence="2" type="ORF">BB561_006473</name>
</gene>
<feature type="region of interest" description="Disordered" evidence="1">
    <location>
        <begin position="473"/>
        <end position="521"/>
    </location>
</feature>
<reference evidence="2 3" key="1">
    <citation type="journal article" date="2018" name="MBio">
        <title>Comparative Genomics Reveals the Core Gene Toolbox for the Fungus-Insect Symbiosis.</title>
        <authorList>
            <person name="Wang Y."/>
            <person name="Stata M."/>
            <person name="Wang W."/>
            <person name="Stajich J.E."/>
            <person name="White M.M."/>
            <person name="Moncalvo J.M."/>
        </authorList>
    </citation>
    <scope>NUCLEOTIDE SEQUENCE [LARGE SCALE GENOMIC DNA]</scope>
    <source>
        <strain evidence="2 3">SWE-8-4</strain>
    </source>
</reference>
<organism evidence="2 3">
    <name type="scientific">Smittium simulii</name>
    <dbReference type="NCBI Taxonomy" id="133385"/>
    <lineage>
        <taxon>Eukaryota</taxon>
        <taxon>Fungi</taxon>
        <taxon>Fungi incertae sedis</taxon>
        <taxon>Zoopagomycota</taxon>
        <taxon>Kickxellomycotina</taxon>
        <taxon>Harpellomycetes</taxon>
        <taxon>Harpellales</taxon>
        <taxon>Legeriomycetaceae</taxon>
        <taxon>Smittium</taxon>
    </lineage>
</organism>
<protein>
    <submittedName>
        <fullName evidence="2">Uncharacterized protein</fullName>
    </submittedName>
</protein>
<evidence type="ECO:0000313" key="2">
    <source>
        <dbReference type="EMBL" id="PVU87048.1"/>
    </source>
</evidence>
<evidence type="ECO:0000313" key="3">
    <source>
        <dbReference type="Proteomes" id="UP000245383"/>
    </source>
</evidence>
<keyword evidence="3" id="KW-1185">Reference proteome</keyword>
<feature type="compositionally biased region" description="Polar residues" evidence="1">
    <location>
        <begin position="484"/>
        <end position="507"/>
    </location>
</feature>
<accession>A0A2T9Y3Z4</accession>